<protein>
    <recommendedName>
        <fullName evidence="4">Surface antigen</fullName>
    </recommendedName>
</protein>
<keyword evidence="2" id="KW-0732">Signal</keyword>
<dbReference type="Proteomes" id="UP000030666">
    <property type="component" value="Unassembled WGS sequence"/>
</dbReference>
<evidence type="ECO:0000256" key="2">
    <source>
        <dbReference type="SAM" id="SignalP"/>
    </source>
</evidence>
<keyword evidence="1" id="KW-1133">Transmembrane helix</keyword>
<gene>
    <name evidence="3" type="ORF">PFAG_02240</name>
</gene>
<feature type="transmembrane region" description="Helical" evidence="1">
    <location>
        <begin position="359"/>
        <end position="380"/>
    </location>
</feature>
<organism evidence="3">
    <name type="scientific">Plasmodium falciparum Santa Lucia</name>
    <dbReference type="NCBI Taxonomy" id="478859"/>
    <lineage>
        <taxon>Eukaryota</taxon>
        <taxon>Sar</taxon>
        <taxon>Alveolata</taxon>
        <taxon>Apicomplexa</taxon>
        <taxon>Aconoidasida</taxon>
        <taxon>Haemosporida</taxon>
        <taxon>Plasmodiidae</taxon>
        <taxon>Plasmodium</taxon>
        <taxon>Plasmodium (Laverania)</taxon>
    </lineage>
</organism>
<accession>W7FIV6</accession>
<keyword evidence="1" id="KW-0472">Membrane</keyword>
<dbReference type="NCBIfam" id="TIGR01477">
    <property type="entry name" value="RIFIN"/>
    <property type="match status" value="1"/>
</dbReference>
<feature type="signal peptide" evidence="2">
    <location>
        <begin position="1"/>
        <end position="18"/>
    </location>
</feature>
<dbReference type="InterPro" id="IPR006373">
    <property type="entry name" value="VSA_Rifin"/>
</dbReference>
<evidence type="ECO:0008006" key="4">
    <source>
        <dbReference type="Google" id="ProtNLM"/>
    </source>
</evidence>
<proteinExistence type="predicted"/>
<dbReference type="AlphaFoldDB" id="W7FIV6"/>
<sequence>MKIHYINILLFAFTLNTSEHNQRNHNSTTYHTTISKRTKTHRSLCECDLYMPNYENDPQMKKEHNQRNHNSTTYHTTISKRTKTHRSLCECDLYMPNYENDPQMKKVIQQFEDHTTQRFHEYDERMKTTRQKCREQCDKEIQKIILKDKLEKELTEKFATLQTDIHSDAIPTCICEKSIADKTEKFCLNCGMNVGIAVPGLGLLGAYGTHSMVQAAIAAGVKFATQEGIKAGTEAGIQAAIQGVKSVFNLNFLGGVALDKIFTAKTFKDQMFLVGKIVGEYYTMIDTKTIEEHVLFSFWHSSLKGDTAKITQSLSASANKVATNAGQVAANETSRLTSTITAEKTAEATSVSAIFSNPIVISFIVVVIIVIILLIIYLILRYRRKKKMKKKLQYIKLLEE</sequence>
<evidence type="ECO:0000256" key="1">
    <source>
        <dbReference type="SAM" id="Phobius"/>
    </source>
</evidence>
<keyword evidence="1" id="KW-0812">Transmembrane</keyword>
<dbReference type="EMBL" id="KE123492">
    <property type="protein sequence ID" value="EUT86370.1"/>
    <property type="molecule type" value="Genomic_DNA"/>
</dbReference>
<dbReference type="Pfam" id="PF02009">
    <property type="entry name" value="RIFIN"/>
    <property type="match status" value="1"/>
</dbReference>
<feature type="chain" id="PRO_5004892854" description="Surface antigen" evidence="2">
    <location>
        <begin position="19"/>
        <end position="400"/>
    </location>
</feature>
<name>W7FIV6_PLAFA</name>
<reference evidence="3" key="1">
    <citation type="submission" date="2013-02" db="EMBL/GenBank/DDBJ databases">
        <title>The Genome Sequence of Plasmodium falciparum Santa Lucia.</title>
        <authorList>
            <consortium name="The Broad Institute Genome Sequencing Platform"/>
            <consortium name="The Broad Institute Genome Sequencing Center for Infectious Disease"/>
            <person name="Neafsey D."/>
            <person name="Cheeseman I."/>
            <person name="Volkman S."/>
            <person name="Adams J."/>
            <person name="Walker B."/>
            <person name="Young S.K."/>
            <person name="Zeng Q."/>
            <person name="Gargeya S."/>
            <person name="Fitzgerald M."/>
            <person name="Haas B."/>
            <person name="Abouelleil A."/>
            <person name="Alvarado L."/>
            <person name="Arachchi H.M."/>
            <person name="Berlin A.M."/>
            <person name="Chapman S.B."/>
            <person name="Dewar J."/>
            <person name="Goldberg J."/>
            <person name="Griggs A."/>
            <person name="Gujja S."/>
            <person name="Hansen M."/>
            <person name="Howarth C."/>
            <person name="Imamovic A."/>
            <person name="Larimer J."/>
            <person name="McCowan C."/>
            <person name="Murphy C."/>
            <person name="Neiman D."/>
            <person name="Pearson M."/>
            <person name="Priest M."/>
            <person name="Roberts A."/>
            <person name="Saif S."/>
            <person name="Shea T."/>
            <person name="Sisk P."/>
            <person name="Sykes S."/>
            <person name="Wortman J."/>
            <person name="Nusbaum C."/>
            <person name="Birren B."/>
        </authorList>
    </citation>
    <scope>NUCLEOTIDE SEQUENCE [LARGE SCALE GENOMIC DNA]</scope>
    <source>
        <strain evidence="3">Santa Lucia</strain>
    </source>
</reference>
<evidence type="ECO:0000313" key="3">
    <source>
        <dbReference type="EMBL" id="EUT86370.1"/>
    </source>
</evidence>